<feature type="transmembrane region" description="Helical" evidence="1">
    <location>
        <begin position="12"/>
        <end position="34"/>
    </location>
</feature>
<name>A0ABM5NNI6_MESH1</name>
<dbReference type="EMBL" id="CP003131">
    <property type="protein sequence ID" value="AGM22089.1"/>
    <property type="molecule type" value="Genomic_DNA"/>
</dbReference>
<sequence>MKFKIFYKKRFWFFIISLSILSMGISIPLIYFFVNRTVEIDILPFRSKILENNSKPSGFYSSKFQKIDDFIQTEELNRNKSFVIKSNILGKYDYFDGNKIIGITKTVNNKRLEEKVINGLKNIPQEAISYDFERIYDIVNLYINIKPKNNISKLIKYISEYYQKDKKLFKYKLEPPKEYNPIFRDLNFLVSYFKLNNLDFEKYFEIKNWIKKSLQELDFKSDEIIPEINEDPIITSKKQTLLFIKYSPILSLISLLGKDFFADIIKEKQESIIFLIKSWDNVFTKSLKNGSVWDLDHPAIPGVISFYLVSKNFYDYPNQDWIAKMNAIKKWFLDFDKNRDLAFYVWPIINYYFYNKDNLDFEITKKTEDLVNYNFDYQLFPNKPDISQTIFLYQIFDSENKKNNINSKLKPTIEDYFNKTLKQAQNYDDFFLDLYNFVFFKVRYDSNFFILNNDFLENILSYAKFVKNPVDFFYFFKTVALLSAFLDTKTKITISEAVANNVINAKLEKNSPFLFKFINLFLKFIVKNEFINDKEIVDYLNANLEVKNIKNPQFFELLFLYLEFIKSIKIISENKLDYKKLENFILGIKNEIFQEISKKSGKTPFLNIKTIYLAYQIDWLVKNGKN</sequence>
<evidence type="ECO:0000313" key="2">
    <source>
        <dbReference type="EMBL" id="AGM22089.1"/>
    </source>
</evidence>
<organism evidence="2 3">
    <name type="scientific">Mesomycoplasma hyopneumoniae 168-L</name>
    <dbReference type="NCBI Taxonomy" id="1116211"/>
    <lineage>
        <taxon>Bacteria</taxon>
        <taxon>Bacillati</taxon>
        <taxon>Mycoplasmatota</taxon>
        <taxon>Mycoplasmoidales</taxon>
        <taxon>Metamycoplasmataceae</taxon>
        <taxon>Mesomycoplasma</taxon>
    </lineage>
</organism>
<keyword evidence="1" id="KW-1133">Transmembrane helix</keyword>
<proteinExistence type="predicted"/>
<dbReference type="Proteomes" id="UP000013962">
    <property type="component" value="Chromosome"/>
</dbReference>
<gene>
    <name evidence="2" type="ORF">MHP168L_309</name>
</gene>
<keyword evidence="1" id="KW-0812">Transmembrane</keyword>
<accession>A0ABM5NNI6</accession>
<protein>
    <submittedName>
        <fullName evidence="2">Uncharacterized protein</fullName>
    </submittedName>
</protein>
<evidence type="ECO:0000313" key="3">
    <source>
        <dbReference type="Proteomes" id="UP000013962"/>
    </source>
</evidence>
<keyword evidence="3" id="KW-1185">Reference proteome</keyword>
<keyword evidence="1" id="KW-0472">Membrane</keyword>
<reference evidence="2 3" key="1">
    <citation type="journal article" date="2013" name="BMC Genomics">
        <title>Comparative genomic analyses of Mycoplasma hyopneumoniae pathogenic 168 strain and its high-passaged attenuated strain.</title>
        <authorList>
            <person name="Liu W."/>
            <person name="Xiao S."/>
            <person name="Li M."/>
            <person name="Guo S."/>
            <person name="Li S."/>
            <person name="Luo R."/>
            <person name="Feng Z."/>
            <person name="Li B."/>
            <person name="Zhou Z."/>
            <person name="Shao G."/>
            <person name="Chen H."/>
            <person name="Fang L."/>
        </authorList>
    </citation>
    <scope>NUCLEOTIDE SEQUENCE [LARGE SCALE GENOMIC DNA]</scope>
    <source>
        <strain evidence="2 3">168-L</strain>
    </source>
</reference>
<evidence type="ECO:0000256" key="1">
    <source>
        <dbReference type="SAM" id="Phobius"/>
    </source>
</evidence>